<dbReference type="Gene3D" id="2.10.25.10">
    <property type="entry name" value="Laminin"/>
    <property type="match status" value="22"/>
</dbReference>
<evidence type="ECO:0000259" key="4">
    <source>
        <dbReference type="SMART" id="SM00181"/>
    </source>
</evidence>
<gene>
    <name evidence="5" type="ORF">APLA_LOCUS10560</name>
</gene>
<evidence type="ECO:0000256" key="1">
    <source>
        <dbReference type="ARBA" id="ARBA00022690"/>
    </source>
</evidence>
<feature type="chain" id="PRO_5035855425" description="EGF-like domain-containing protein" evidence="3">
    <location>
        <begin position="23"/>
        <end position="1505"/>
    </location>
</feature>
<sequence>MLRLLFVLVFVTFVFFITPSEGSTESSSYSTAWATTTAETGFHHSFSTTPKHVCGSHEIYSTCINSNCEPRTCAELDSPIAFCPKLDEAHCIKGCTCVPGYVRDENNVCIPKNNCYPICGKNEIYSTCSNIGCGPKTCDQQGYKIGCVKMDRKYCRGGCICKDGYLKDQNGECIPKSMCPECGGDPNAISCDNEDTCKCRDGFIYDETIGKCVVPEECQPHCPVGEIYEECPDNSCTPQTCSQLGFAMQCPVSLGASGSKCLGKPRCICANGNVRDHNGKCIPPHQCPSCGGDPNATPGCGVNCGKKCSDYKKKNPMCLLICYVNSCDCKKGYVYDDNLNKCVLPSQCTPSCGVNEVYDTCANGKCRKWKCSQPPLCKDPEKCEGGCVCRDKYTRADNGTCIPENQCKPQCPAGEIYEKCPDSSCKPLTCSQLGFPMQCPASLEASGSKCLGKPRCICANGNVRDDNGKCIPKQQCPPTCGLNEVFDTCANRGCRRWNCSQSKVCKYPKRCQAGCSCRDGYSRNENGVCIPEKQCPGLCSKPHEYYDDCPQTCLPQTCENIGKVHSCPAKLKTSKCKGKCMCEKGYYRNLIGECISEEDCKKCRGPHEYFSCGGFCDNVCATLHKYNQTTCPFINITCNRKCYCERGYARNKNNICIPIQKCPEQQCGPNERYEECPGALCSPQKCSQIGFPIYCKTSTSVATPHSACPGKPGCVCDNGYVRDKNGECIPPEKCPSCGGDPNAVIGCGNHCGRRCSDHKHNNRVCPLYCMFNSCMCRDGFVYDDNLKKCVRPKDCTPTCGINEVYDTCANSGCRRWNCSKSILCIDPMKCKAGCSCKKGFSRDRNGTCIPEDKCPEPKCGPNERYEQCPDVLCFPQKCSQLGFPIDCKTSTSLAAPNSSCPGKPGCVCDNGYVRDRTGKCIPPEKCPSCGGDPNAVTGCGNHCGRRCSDHKDNNRVCPLYCMLNGCKCRDGFVYDDNLGKCVRPKDCTPTCGINEVYDTCANSGCRRWNCSESILCIDHMKCKAGCSCKKGFSRDRNGTCIPEDKCPEPKCGPNERYEQCPNTLCFPQKCSQIGFPIDCETSTSLAALNSSCPGKPGCVCDKDYVRDKNGKCIPPEECPSCGGDPNAVKGCGVNCGRLCSNYDKGPVPCIKICKVNSCDCKHGFVLDENTRKCVNPQDCTPTCGKNEVYSECINGGCEPKNCSQLGKQVPCVKMKPEKCVKGCLCKEKYLRASNGTCIPEDQCIKRCTKPHEYYERCVRSCSPQTCDSIGRRYYCPRQRKPCRGACRCEKGYYRNKIGECISAKDCKKCTGPHEYFSCGKECDNVCATLHKQNQTHCPFINKTCKRKCYCEKGYARNDKNICVPIEQCQEPVCGENEKYEDNPSLLCGPFKCSDLGRPLNDTSVKNHNHNYKPACICKEGYLRDDHGLCVPKSQCPPVCGKNEKYEDNPSILYGPLKCSDLGRPVDDTSVKKHNHNYKPACICKEGYLRDDHGLCVPKSQCPPCD</sequence>
<feature type="domain" description="EGF-like" evidence="4">
    <location>
        <begin position="1317"/>
        <end position="1363"/>
    </location>
</feature>
<dbReference type="PANTHER" id="PTHR23259">
    <property type="entry name" value="RIDDLE"/>
    <property type="match status" value="1"/>
</dbReference>
<feature type="domain" description="EGF-like" evidence="4">
    <location>
        <begin position="807"/>
        <end position="849"/>
    </location>
</feature>
<proteinExistence type="predicted"/>
<dbReference type="SUPFAM" id="SSF57567">
    <property type="entry name" value="Serine protease inhibitors"/>
    <property type="match status" value="17"/>
</dbReference>
<dbReference type="Pfam" id="PF01826">
    <property type="entry name" value="TIL"/>
    <property type="match status" value="13"/>
</dbReference>
<dbReference type="InterPro" id="IPR051368">
    <property type="entry name" value="SerProtInhib-TIL_Domain"/>
</dbReference>
<organism evidence="5 6">
    <name type="scientific">Arctia plantaginis</name>
    <name type="common">Wood tiger moth</name>
    <name type="synonym">Phalaena plantaginis</name>
    <dbReference type="NCBI Taxonomy" id="874455"/>
    <lineage>
        <taxon>Eukaryota</taxon>
        <taxon>Metazoa</taxon>
        <taxon>Ecdysozoa</taxon>
        <taxon>Arthropoda</taxon>
        <taxon>Hexapoda</taxon>
        <taxon>Insecta</taxon>
        <taxon>Pterygota</taxon>
        <taxon>Neoptera</taxon>
        <taxon>Endopterygota</taxon>
        <taxon>Lepidoptera</taxon>
        <taxon>Glossata</taxon>
        <taxon>Ditrysia</taxon>
        <taxon>Noctuoidea</taxon>
        <taxon>Erebidae</taxon>
        <taxon>Arctiinae</taxon>
        <taxon>Arctia</taxon>
    </lineage>
</organism>
<dbReference type="GO" id="GO:0030414">
    <property type="term" value="F:peptidase inhibitor activity"/>
    <property type="evidence" value="ECO:0007669"/>
    <property type="project" value="UniProtKB-KW"/>
</dbReference>
<feature type="domain" description="EGF-like" evidence="4">
    <location>
        <begin position="1138"/>
        <end position="1174"/>
    </location>
</feature>
<dbReference type="Proteomes" id="UP000494256">
    <property type="component" value="Unassembled WGS sequence"/>
</dbReference>
<feature type="domain" description="EGF-like" evidence="4">
    <location>
        <begin position="307"/>
        <end position="343"/>
    </location>
</feature>
<evidence type="ECO:0000256" key="3">
    <source>
        <dbReference type="SAM" id="SignalP"/>
    </source>
</evidence>
<dbReference type="EMBL" id="CADEBD010000314">
    <property type="protein sequence ID" value="CAB3243864.1"/>
    <property type="molecule type" value="Genomic_DNA"/>
</dbReference>
<feature type="domain" description="EGF-like" evidence="4">
    <location>
        <begin position="1372"/>
        <end position="1430"/>
    </location>
</feature>
<dbReference type="CDD" id="cd19941">
    <property type="entry name" value="TIL"/>
    <property type="match status" value="13"/>
</dbReference>
<reference evidence="5 6" key="1">
    <citation type="submission" date="2020-04" db="EMBL/GenBank/DDBJ databases">
        <authorList>
            <person name="Wallbank WR R."/>
            <person name="Pardo Diaz C."/>
            <person name="Kozak K."/>
            <person name="Martin S."/>
            <person name="Jiggins C."/>
            <person name="Moest M."/>
            <person name="Warren A I."/>
            <person name="Byers J.R.P. K."/>
            <person name="Montejo-Kovacevich G."/>
            <person name="Yen C E."/>
        </authorList>
    </citation>
    <scope>NUCLEOTIDE SEQUENCE [LARGE SCALE GENOMIC DNA]</scope>
</reference>
<protein>
    <recommendedName>
        <fullName evidence="4">EGF-like domain-containing protein</fullName>
    </recommendedName>
</protein>
<dbReference type="InterPro" id="IPR036084">
    <property type="entry name" value="Ser_inhib-like_sf"/>
</dbReference>
<feature type="domain" description="EGF-like" evidence="4">
    <location>
        <begin position="611"/>
        <end position="657"/>
    </location>
</feature>
<evidence type="ECO:0000256" key="2">
    <source>
        <dbReference type="ARBA" id="ARBA00023157"/>
    </source>
</evidence>
<keyword evidence="2" id="KW-1015">Disulfide bond</keyword>
<evidence type="ECO:0000313" key="6">
    <source>
        <dbReference type="Proteomes" id="UP000494256"/>
    </source>
</evidence>
<feature type="domain" description="EGF-like" evidence="4">
    <location>
        <begin position="181"/>
        <end position="213"/>
    </location>
</feature>
<dbReference type="InterPro" id="IPR000742">
    <property type="entry name" value="EGF"/>
</dbReference>
<name>A0A8S1ABA2_ARCPL</name>
<evidence type="ECO:0000313" key="5">
    <source>
        <dbReference type="EMBL" id="CAB3243864.1"/>
    </source>
</evidence>
<feature type="domain" description="EGF-like" evidence="4">
    <location>
        <begin position="493"/>
        <end position="530"/>
    </location>
</feature>
<keyword evidence="3" id="KW-0732">Signal</keyword>
<feature type="signal peptide" evidence="3">
    <location>
        <begin position="1"/>
        <end position="22"/>
    </location>
</feature>
<accession>A0A8S1ABA2</accession>
<dbReference type="PANTHER" id="PTHR23259:SF70">
    <property type="entry name" value="ACCESSORY GLAND PROTEIN ACP62F-RELATED"/>
    <property type="match status" value="1"/>
</dbReference>
<dbReference type="OrthoDB" id="10255768at2759"/>
<keyword evidence="1" id="KW-0646">Protease inhibitor</keyword>
<feature type="domain" description="EGF-like" evidence="4">
    <location>
        <begin position="999"/>
        <end position="1041"/>
    </location>
</feature>
<feature type="domain" description="EGF-like" evidence="4">
    <location>
        <begin position="675"/>
        <end position="729"/>
    </location>
</feature>
<comment type="caution">
    <text evidence="5">The sequence shown here is derived from an EMBL/GenBank/DDBJ whole genome shotgun (WGS) entry which is preliminary data.</text>
</comment>
<feature type="domain" description="EGF-like" evidence="4">
    <location>
        <begin position="548"/>
        <end position="595"/>
    </location>
</feature>
<dbReference type="InterPro" id="IPR002919">
    <property type="entry name" value="TIL_dom"/>
</dbReference>
<dbReference type="SMART" id="SM00181">
    <property type="entry name" value="EGF"/>
    <property type="match status" value="11"/>
</dbReference>